<proteinExistence type="predicted"/>
<feature type="transmembrane region" description="Helical" evidence="1">
    <location>
        <begin position="102"/>
        <end position="124"/>
    </location>
</feature>
<sequence>MLVTVANVLAGLVAAGIVVIGARVFWAPRAAAGFGIPHTPTEDRTVQAWLTVKGVRDMACGLFVVVLMLTATPHVLGWFMLAAAAIPVGDGLIVLRSKGAKAVAFGVHWGTAAVMVVISVLLLLS</sequence>
<dbReference type="EMBL" id="CP002593">
    <property type="protein sequence ID" value="AEA27303.1"/>
    <property type="molecule type" value="Genomic_DNA"/>
</dbReference>
<dbReference type="RefSeq" id="WP_013677209.1">
    <property type="nucleotide sequence ID" value="NC_015312.1"/>
</dbReference>
<keyword evidence="1" id="KW-0812">Transmembrane</keyword>
<keyword evidence="3" id="KW-1185">Reference proteome</keyword>
<dbReference type="KEGG" id="pdx:Psed_5166"/>
<dbReference type="Proteomes" id="UP000007809">
    <property type="component" value="Chromosome"/>
</dbReference>
<name>F4CRT6_PSEUX</name>
<feature type="transmembrane region" description="Helical" evidence="1">
    <location>
        <begin position="6"/>
        <end position="26"/>
    </location>
</feature>
<dbReference type="Pfam" id="PF14087">
    <property type="entry name" value="DUF4267"/>
    <property type="match status" value="1"/>
</dbReference>
<organism evidence="2 3">
    <name type="scientific">Pseudonocardia dioxanivorans (strain ATCC 55486 / DSM 44775 / JCM 13855 / CB1190)</name>
    <dbReference type="NCBI Taxonomy" id="675635"/>
    <lineage>
        <taxon>Bacteria</taxon>
        <taxon>Bacillati</taxon>
        <taxon>Actinomycetota</taxon>
        <taxon>Actinomycetes</taxon>
        <taxon>Pseudonocardiales</taxon>
        <taxon>Pseudonocardiaceae</taxon>
        <taxon>Pseudonocardia</taxon>
    </lineage>
</organism>
<dbReference type="OrthoDB" id="119790at2"/>
<dbReference type="AlphaFoldDB" id="F4CRT6"/>
<dbReference type="InterPro" id="IPR025363">
    <property type="entry name" value="DUF4267"/>
</dbReference>
<dbReference type="STRING" id="675635.Psed_5166"/>
<gene>
    <name evidence="2" type="ordered locus">Psed_5166</name>
</gene>
<evidence type="ECO:0000313" key="2">
    <source>
        <dbReference type="EMBL" id="AEA27303.1"/>
    </source>
</evidence>
<accession>F4CRT6</accession>
<evidence type="ECO:0000256" key="1">
    <source>
        <dbReference type="SAM" id="Phobius"/>
    </source>
</evidence>
<dbReference type="HOGENOM" id="CLU_127147_1_0_11"/>
<evidence type="ECO:0000313" key="3">
    <source>
        <dbReference type="Proteomes" id="UP000007809"/>
    </source>
</evidence>
<dbReference type="eggNOG" id="ENOG50331QK">
    <property type="taxonomic scope" value="Bacteria"/>
</dbReference>
<keyword evidence="1" id="KW-0472">Membrane</keyword>
<evidence type="ECO:0008006" key="4">
    <source>
        <dbReference type="Google" id="ProtNLM"/>
    </source>
</evidence>
<keyword evidence="1" id="KW-1133">Transmembrane helix</keyword>
<reference evidence="2 3" key="1">
    <citation type="journal article" date="2011" name="J. Bacteriol.">
        <title>Genome sequence of the 1,4-dioxane-degrading Pseudonocardia dioxanivorans strain CB1190.</title>
        <authorList>
            <person name="Sales C.M."/>
            <person name="Mahendra S."/>
            <person name="Grostern A."/>
            <person name="Parales R.E."/>
            <person name="Goodwin L.A."/>
            <person name="Woyke T."/>
            <person name="Nolan M."/>
            <person name="Lapidus A."/>
            <person name="Chertkov O."/>
            <person name="Ovchinnikova G."/>
            <person name="Sczyrba A."/>
            <person name="Alvarez-Cohen L."/>
        </authorList>
    </citation>
    <scope>NUCLEOTIDE SEQUENCE [LARGE SCALE GENOMIC DNA]</scope>
    <source>
        <strain evidence="3">ATCC 55486 / DSM 44775 / JCM 13855 / CB1190</strain>
    </source>
</reference>
<protein>
    <recommendedName>
        <fullName evidence="4">Small membrane hydrophobic protein</fullName>
    </recommendedName>
</protein>